<dbReference type="AlphaFoldDB" id="A0A1E3PNB1"/>
<proteinExistence type="predicted"/>
<accession>A0A1E3PNB1</accession>
<dbReference type="SMART" id="SM00995">
    <property type="entry name" value="AD"/>
    <property type="match status" value="1"/>
</dbReference>
<dbReference type="InterPro" id="IPR019181">
    <property type="entry name" value="LSM12_ABD"/>
</dbReference>
<name>A0A1E3PNB1_9ASCO</name>
<dbReference type="OrthoDB" id="1057137at2759"/>
<feature type="domain" description="AD" evidence="1">
    <location>
        <begin position="93"/>
        <end position="189"/>
    </location>
</feature>
<evidence type="ECO:0000259" key="1">
    <source>
        <dbReference type="PROSITE" id="PS52001"/>
    </source>
</evidence>
<organism evidence="2 3">
    <name type="scientific">Nadsonia fulvescens var. elongata DSM 6958</name>
    <dbReference type="NCBI Taxonomy" id="857566"/>
    <lineage>
        <taxon>Eukaryota</taxon>
        <taxon>Fungi</taxon>
        <taxon>Dikarya</taxon>
        <taxon>Ascomycota</taxon>
        <taxon>Saccharomycotina</taxon>
        <taxon>Dipodascomycetes</taxon>
        <taxon>Dipodascales</taxon>
        <taxon>Dipodascales incertae sedis</taxon>
        <taxon>Nadsonia</taxon>
    </lineage>
</organism>
<dbReference type="GO" id="GO:0010494">
    <property type="term" value="C:cytoplasmic stress granule"/>
    <property type="evidence" value="ECO:0007669"/>
    <property type="project" value="EnsemblFungi"/>
</dbReference>
<dbReference type="EMBL" id="KV454407">
    <property type="protein sequence ID" value="ODQ66915.1"/>
    <property type="molecule type" value="Genomic_DNA"/>
</dbReference>
<dbReference type="PANTHER" id="PTHR13542">
    <property type="entry name" value="LSM12 HOMOLOG"/>
    <property type="match status" value="1"/>
</dbReference>
<sequence>MNVSLEWAIGLKVELTTILDTVITGVVYAYDPITSTVTVVEGNGEIDKPVNLRVIKPAFIRHVNVFGQSERKLTAAGSTSTRVGFEETAYPIGPISLTRLAEKESAVLKEEQKKQSTRGPTGVSTEGQEIFNIVHKTLPTRWYEQSIIVMDEVRIDPPYQLTNCLADNSASSALALVKKIVEGAWKKIETVDSKGG</sequence>
<dbReference type="Pfam" id="PF09793">
    <property type="entry name" value="AD"/>
    <property type="match status" value="1"/>
</dbReference>
<dbReference type="Proteomes" id="UP000095009">
    <property type="component" value="Unassembled WGS sequence"/>
</dbReference>
<keyword evidence="3" id="KW-1185">Reference proteome</keyword>
<dbReference type="PIRSF" id="PIRSF007783">
    <property type="entry name" value="UCP007783_YHR121w"/>
    <property type="match status" value="1"/>
</dbReference>
<dbReference type="InterPro" id="IPR016521">
    <property type="entry name" value="RNA-processing_Lsm12"/>
</dbReference>
<dbReference type="InterPro" id="IPR039683">
    <property type="entry name" value="Lsm12-like"/>
</dbReference>
<dbReference type="PROSITE" id="PS52001">
    <property type="entry name" value="AD"/>
    <property type="match status" value="1"/>
</dbReference>
<dbReference type="Gene3D" id="2.30.30.100">
    <property type="match status" value="1"/>
</dbReference>
<evidence type="ECO:0000313" key="2">
    <source>
        <dbReference type="EMBL" id="ODQ66915.1"/>
    </source>
</evidence>
<dbReference type="STRING" id="857566.A0A1E3PNB1"/>
<dbReference type="GO" id="GO:0016070">
    <property type="term" value="P:RNA metabolic process"/>
    <property type="evidence" value="ECO:0007669"/>
    <property type="project" value="EnsemblFungi"/>
</dbReference>
<evidence type="ECO:0000313" key="3">
    <source>
        <dbReference type="Proteomes" id="UP000095009"/>
    </source>
</evidence>
<gene>
    <name evidence="2" type="ORF">NADFUDRAFT_40100</name>
</gene>
<reference evidence="2 3" key="1">
    <citation type="journal article" date="2016" name="Proc. Natl. Acad. Sci. U.S.A.">
        <title>Comparative genomics of biotechnologically important yeasts.</title>
        <authorList>
            <person name="Riley R."/>
            <person name="Haridas S."/>
            <person name="Wolfe K.H."/>
            <person name="Lopes M.R."/>
            <person name="Hittinger C.T."/>
            <person name="Goeker M."/>
            <person name="Salamov A.A."/>
            <person name="Wisecaver J.H."/>
            <person name="Long T.M."/>
            <person name="Calvey C.H."/>
            <person name="Aerts A.L."/>
            <person name="Barry K.W."/>
            <person name="Choi C."/>
            <person name="Clum A."/>
            <person name="Coughlan A.Y."/>
            <person name="Deshpande S."/>
            <person name="Douglass A.P."/>
            <person name="Hanson S.J."/>
            <person name="Klenk H.-P."/>
            <person name="LaButti K.M."/>
            <person name="Lapidus A."/>
            <person name="Lindquist E.A."/>
            <person name="Lipzen A.M."/>
            <person name="Meier-Kolthoff J.P."/>
            <person name="Ohm R.A."/>
            <person name="Otillar R.P."/>
            <person name="Pangilinan J.L."/>
            <person name="Peng Y."/>
            <person name="Rokas A."/>
            <person name="Rosa C.A."/>
            <person name="Scheuner C."/>
            <person name="Sibirny A.A."/>
            <person name="Slot J.C."/>
            <person name="Stielow J.B."/>
            <person name="Sun H."/>
            <person name="Kurtzman C.P."/>
            <person name="Blackwell M."/>
            <person name="Grigoriev I.V."/>
            <person name="Jeffries T.W."/>
        </authorList>
    </citation>
    <scope>NUCLEOTIDE SEQUENCE [LARGE SCALE GENOMIC DNA]</scope>
    <source>
        <strain evidence="2 3">DSM 6958</strain>
    </source>
</reference>
<protein>
    <recommendedName>
        <fullName evidence="1">AD domain-containing protein</fullName>
    </recommendedName>
</protein>
<dbReference type="InterPro" id="IPR047574">
    <property type="entry name" value="AD"/>
</dbReference>